<evidence type="ECO:0000256" key="1">
    <source>
        <dbReference type="SAM" id="MobiDB-lite"/>
    </source>
</evidence>
<reference evidence="2 3" key="1">
    <citation type="submission" date="2019-02" db="EMBL/GenBank/DDBJ databases">
        <title>Genome sequencing of the rare red list fungi Hericium alpestre (H. flagellum).</title>
        <authorList>
            <person name="Buettner E."/>
            <person name="Kellner H."/>
        </authorList>
    </citation>
    <scope>NUCLEOTIDE SEQUENCE [LARGE SCALE GENOMIC DNA]</scope>
    <source>
        <strain evidence="2 3">DSM 108284</strain>
    </source>
</reference>
<gene>
    <name evidence="2" type="ORF">EWM64_g5494</name>
</gene>
<dbReference type="STRING" id="135208.A0A4Y9ZWJ4"/>
<feature type="region of interest" description="Disordered" evidence="1">
    <location>
        <begin position="1"/>
        <end position="52"/>
    </location>
</feature>
<dbReference type="Proteomes" id="UP000298061">
    <property type="component" value="Unassembled WGS sequence"/>
</dbReference>
<sequence length="708" mass="78753">MSRSSVPPDVFRDGSGFGFDRGRSIPETDPMVTDPRFDQGATTGGQQTSNLSKAYDSDSFSDLYASAAQSRVDTPVQMDVDVSPPTSTASGLDLVNRVKGMYRILDLISEQGSGGLVAKIVIAQESLRAFINTISPNSYSATTKVNFQALDKLALKPMGIYGNKEEIATFFIELGIVDRATFVAELLCKPHDTAEVDEPVLRSGLYIVRSAEIPQLQEQVFVVFWPEDTTWNDSAASSVRRNRVTFMRYLTKVADQVSALISPSHASRFVWNEDNHDDPVDAIEDEDIDVYEESGRLFTYQVAKTNEQEESVTARPGFAPPDSPVDPSVPMAQLLPGETVQGLMTSTFILAKKIKMPLPSSMQNETQIRHLIEANAIGLAEDLTIDALDILAKLGLKPRFPQACKAWIEGKGEIIRVVKDRGIAKNMELSEQLDLTLPQLKADVRDAVVAKVTRLYPFFAPEEQEPPEDPSQVEPESEGSKERLENLASLYPRMTSALDKAIRDVKLETIKAHKDRDASAARSRLFTSVLDAKDNRAVRKILEDFTPEKEQATDSKSSFWSSLNPFSSKESHSSSYAESLLKEAERITSEKTDSEFLARLDTFTFGLDDKGLLSKINETKGLAQEALRKSIAHVLKTLPHTVLAIQQEDCRRQIEMELASEQQMAIDEARLEFIRMVNQMTQSSFSDRIFINHIETSRTSWGTQGKFA</sequence>
<comment type="caution">
    <text evidence="2">The sequence shown here is derived from an EMBL/GenBank/DDBJ whole genome shotgun (WGS) entry which is preliminary data.</text>
</comment>
<organism evidence="2 3">
    <name type="scientific">Hericium alpestre</name>
    <dbReference type="NCBI Taxonomy" id="135208"/>
    <lineage>
        <taxon>Eukaryota</taxon>
        <taxon>Fungi</taxon>
        <taxon>Dikarya</taxon>
        <taxon>Basidiomycota</taxon>
        <taxon>Agaricomycotina</taxon>
        <taxon>Agaricomycetes</taxon>
        <taxon>Russulales</taxon>
        <taxon>Hericiaceae</taxon>
        <taxon>Hericium</taxon>
    </lineage>
</organism>
<keyword evidence="3" id="KW-1185">Reference proteome</keyword>
<accession>A0A4Y9ZWJ4</accession>
<evidence type="ECO:0000313" key="3">
    <source>
        <dbReference type="Proteomes" id="UP000298061"/>
    </source>
</evidence>
<feature type="compositionally biased region" description="Polar residues" evidence="1">
    <location>
        <begin position="40"/>
        <end position="52"/>
    </location>
</feature>
<protein>
    <submittedName>
        <fullName evidence="2">Uncharacterized protein</fullName>
    </submittedName>
</protein>
<dbReference type="OrthoDB" id="2343366at2759"/>
<name>A0A4Y9ZWJ4_9AGAM</name>
<feature type="region of interest" description="Disordered" evidence="1">
    <location>
        <begin position="460"/>
        <end position="482"/>
    </location>
</feature>
<dbReference type="AlphaFoldDB" id="A0A4Y9ZWJ4"/>
<proteinExistence type="predicted"/>
<dbReference type="EMBL" id="SFCI01000665">
    <property type="protein sequence ID" value="TFY78520.1"/>
    <property type="molecule type" value="Genomic_DNA"/>
</dbReference>
<evidence type="ECO:0000313" key="2">
    <source>
        <dbReference type="EMBL" id="TFY78520.1"/>
    </source>
</evidence>